<dbReference type="RefSeq" id="WP_074850341.1">
    <property type="nucleotide sequence ID" value="NZ_FNLM01000034.1"/>
</dbReference>
<keyword evidence="8" id="KW-1185">Reference proteome</keyword>
<keyword evidence="3" id="KW-0472">Membrane</keyword>
<protein>
    <submittedName>
        <fullName evidence="5">DUF4352 domain-containing protein</fullName>
    </submittedName>
</protein>
<dbReference type="Proteomes" id="UP001265083">
    <property type="component" value="Unassembled WGS sequence"/>
</dbReference>
<keyword evidence="3" id="KW-1133">Transmembrane helix</keyword>
<gene>
    <name evidence="5" type="ORF">RD149_01445</name>
    <name evidence="6" type="ORF">SAMN04488548_1342029</name>
</gene>
<evidence type="ECO:0000313" key="6">
    <source>
        <dbReference type="EMBL" id="SDU54662.1"/>
    </source>
</evidence>
<keyword evidence="1" id="KW-0732">Signal</keyword>
<feature type="region of interest" description="Disordered" evidence="2">
    <location>
        <begin position="1"/>
        <end position="54"/>
    </location>
</feature>
<evidence type="ECO:0000313" key="5">
    <source>
        <dbReference type="EMBL" id="MDS1112423.1"/>
    </source>
</evidence>
<dbReference type="OrthoDB" id="3430849at2"/>
<accession>A0A1H2JE26</accession>
<reference evidence="5 8" key="2">
    <citation type="submission" date="2023-08" db="EMBL/GenBank/DDBJ databases">
        <title>Bioegradation of LLDPE and BLDPE plastic by marine bacteria from coast plastic debris.</title>
        <authorList>
            <person name="Rong Z."/>
        </authorList>
    </citation>
    <scope>NUCLEOTIDE SEQUENCE [LARGE SCALE GENOMIC DNA]</scope>
    <source>
        <strain evidence="5 8">Z-2</strain>
    </source>
</reference>
<proteinExistence type="predicted"/>
<evidence type="ECO:0000259" key="4">
    <source>
        <dbReference type="Pfam" id="PF11611"/>
    </source>
</evidence>
<dbReference type="STRING" id="158898.SAMN04488548_1342029"/>
<evidence type="ECO:0000256" key="2">
    <source>
        <dbReference type="SAM" id="MobiDB-lite"/>
    </source>
</evidence>
<dbReference type="Proteomes" id="UP000183180">
    <property type="component" value="Unassembled WGS sequence"/>
</dbReference>
<dbReference type="InterPro" id="IPR029051">
    <property type="entry name" value="DUF4352"/>
</dbReference>
<evidence type="ECO:0000313" key="7">
    <source>
        <dbReference type="Proteomes" id="UP000183180"/>
    </source>
</evidence>
<evidence type="ECO:0000313" key="8">
    <source>
        <dbReference type="Proteomes" id="UP001265083"/>
    </source>
</evidence>
<dbReference type="EMBL" id="FNLM01000034">
    <property type="protein sequence ID" value="SDU54662.1"/>
    <property type="molecule type" value="Genomic_DNA"/>
</dbReference>
<feature type="domain" description="DUF4352" evidence="4">
    <location>
        <begin position="122"/>
        <end position="246"/>
    </location>
</feature>
<dbReference type="Pfam" id="PF11611">
    <property type="entry name" value="DUF4352"/>
    <property type="match status" value="1"/>
</dbReference>
<feature type="compositionally biased region" description="Polar residues" evidence="2">
    <location>
        <begin position="86"/>
        <end position="99"/>
    </location>
</feature>
<dbReference type="SUPFAM" id="SSF81995">
    <property type="entry name" value="beta-sandwich domain of Sec23/24"/>
    <property type="match status" value="1"/>
</dbReference>
<dbReference type="AlphaFoldDB" id="A0A1H2JE26"/>
<feature type="transmembrane region" description="Helical" evidence="3">
    <location>
        <begin position="60"/>
        <end position="81"/>
    </location>
</feature>
<evidence type="ECO:0000256" key="1">
    <source>
        <dbReference type="ARBA" id="ARBA00022729"/>
    </source>
</evidence>
<keyword evidence="3" id="KW-0812">Transmembrane</keyword>
<feature type="compositionally biased region" description="Low complexity" evidence="2">
    <location>
        <begin position="27"/>
        <end position="50"/>
    </location>
</feature>
<organism evidence="6 7">
    <name type="scientific">Gordonia westfalica</name>
    <dbReference type="NCBI Taxonomy" id="158898"/>
    <lineage>
        <taxon>Bacteria</taxon>
        <taxon>Bacillati</taxon>
        <taxon>Actinomycetota</taxon>
        <taxon>Actinomycetes</taxon>
        <taxon>Mycobacteriales</taxon>
        <taxon>Gordoniaceae</taxon>
        <taxon>Gordonia</taxon>
    </lineage>
</organism>
<dbReference type="InterPro" id="IPR029050">
    <property type="entry name" value="Immunoprotect_excell_Ig-like"/>
</dbReference>
<sequence length="252" mass="26518">MTDPQNPQPGQPYPGQPQPGQAPYPGQPYGQQPQYGAPGPYGAPPAYQAPIQPPKKKKKWPWIVGILVVLIVIIAAVSGGGDEGTDNTASSGNSNSAEQAGSGNGDAGDDKGDKKTDEQAAGLNTPVRDGKFEFVITNVESGLSSVGENEFLTAEAQGQFVVVTMTVNNTSKEPKDFSPTNQKLFDTEGRSFEPDTTAQIYLGGSDIPVWDNINPGNTVEVKVVFDMPVDAKPASIELHDSMFSGGVKVNLG</sequence>
<evidence type="ECO:0000256" key="3">
    <source>
        <dbReference type="SAM" id="Phobius"/>
    </source>
</evidence>
<feature type="compositionally biased region" description="Basic and acidic residues" evidence="2">
    <location>
        <begin position="108"/>
        <end position="118"/>
    </location>
</feature>
<dbReference type="EMBL" id="JAVLUS010000001">
    <property type="protein sequence ID" value="MDS1112423.1"/>
    <property type="molecule type" value="Genomic_DNA"/>
</dbReference>
<feature type="region of interest" description="Disordered" evidence="2">
    <location>
        <begin position="81"/>
        <end position="124"/>
    </location>
</feature>
<reference evidence="6 7" key="1">
    <citation type="submission" date="2016-10" db="EMBL/GenBank/DDBJ databases">
        <authorList>
            <person name="de Groot N.N."/>
        </authorList>
    </citation>
    <scope>NUCLEOTIDE SEQUENCE [LARGE SCALE GENOMIC DNA]</scope>
    <source>
        <strain evidence="6 7">DSM 44215</strain>
    </source>
</reference>
<dbReference type="Gene3D" id="2.60.40.1240">
    <property type="match status" value="1"/>
</dbReference>
<feature type="compositionally biased region" description="Pro residues" evidence="2">
    <location>
        <begin position="1"/>
        <end position="26"/>
    </location>
</feature>
<name>A0A1H2JE26_9ACTN</name>